<evidence type="ECO:0000256" key="2">
    <source>
        <dbReference type="SAM" id="Phobius"/>
    </source>
</evidence>
<keyword evidence="4" id="KW-1185">Reference proteome</keyword>
<dbReference type="Proteomes" id="UP000722989">
    <property type="component" value="Unassembled WGS sequence"/>
</dbReference>
<feature type="transmembrane region" description="Helical" evidence="2">
    <location>
        <begin position="12"/>
        <end position="29"/>
    </location>
</feature>
<keyword evidence="2" id="KW-1133">Transmembrane helix</keyword>
<protein>
    <submittedName>
        <fullName evidence="3">DUF2784 domain-containing protein</fullName>
    </submittedName>
</protein>
<dbReference type="InterPro" id="IPR021218">
    <property type="entry name" value="DUF2784"/>
</dbReference>
<comment type="caution">
    <text evidence="3">The sequence shown here is derived from an EMBL/GenBank/DDBJ whole genome shotgun (WGS) entry which is preliminary data.</text>
</comment>
<accession>A0ABX0Y3Z3</accession>
<gene>
    <name evidence="3" type="ORF">HC031_21545</name>
</gene>
<dbReference type="RefSeq" id="WP_167927191.1">
    <property type="nucleotide sequence ID" value="NZ_JAATVY010000017.1"/>
</dbReference>
<keyword evidence="2" id="KW-0812">Transmembrane</keyword>
<feature type="compositionally biased region" description="Basic and acidic residues" evidence="1">
    <location>
        <begin position="186"/>
        <end position="198"/>
    </location>
</feature>
<evidence type="ECO:0000313" key="4">
    <source>
        <dbReference type="Proteomes" id="UP000722989"/>
    </source>
</evidence>
<dbReference type="Pfam" id="PF10861">
    <property type="entry name" value="DUF2784"/>
    <property type="match status" value="1"/>
</dbReference>
<name>A0ABX0Y3Z3_9ACTN</name>
<dbReference type="EMBL" id="JAATVY010000017">
    <property type="protein sequence ID" value="NJC72280.1"/>
    <property type="molecule type" value="Genomic_DNA"/>
</dbReference>
<feature type="compositionally biased region" description="Low complexity" evidence="1">
    <location>
        <begin position="173"/>
        <end position="185"/>
    </location>
</feature>
<sequence length="198" mass="21928">MGYRVLADATMTAHFAYLAYVVTGGFLAWRRPRAIWPHLALAGWGLATVALHLDCPLTALEDRARRQAGEPGLTNGFIDHYLAGVVYPERYSGLVRLLAAVTVGVSWTGTALRRHGRTHRVVWTGTVRRDSQADVWLARRVAPEEVRDGALDRRYAATVPQVAPRRPARRARGGPLPAVGLWRRPAGADRRDGRRGPR</sequence>
<feature type="region of interest" description="Disordered" evidence="1">
    <location>
        <begin position="161"/>
        <end position="198"/>
    </location>
</feature>
<organism evidence="3 4">
    <name type="scientific">Planosporangium thailandense</name>
    <dbReference type="NCBI Taxonomy" id="765197"/>
    <lineage>
        <taxon>Bacteria</taxon>
        <taxon>Bacillati</taxon>
        <taxon>Actinomycetota</taxon>
        <taxon>Actinomycetes</taxon>
        <taxon>Micromonosporales</taxon>
        <taxon>Micromonosporaceae</taxon>
        <taxon>Planosporangium</taxon>
    </lineage>
</organism>
<reference evidence="3 4" key="1">
    <citation type="submission" date="2020-03" db="EMBL/GenBank/DDBJ databases">
        <title>WGS of the type strain of Planosporangium spp.</title>
        <authorList>
            <person name="Thawai C."/>
        </authorList>
    </citation>
    <scope>NUCLEOTIDE SEQUENCE [LARGE SCALE GENOMIC DNA]</scope>
    <source>
        <strain evidence="3 4">TBRC 5610</strain>
    </source>
</reference>
<proteinExistence type="predicted"/>
<keyword evidence="2" id="KW-0472">Membrane</keyword>
<evidence type="ECO:0000313" key="3">
    <source>
        <dbReference type="EMBL" id="NJC72280.1"/>
    </source>
</evidence>
<evidence type="ECO:0000256" key="1">
    <source>
        <dbReference type="SAM" id="MobiDB-lite"/>
    </source>
</evidence>